<organism evidence="2 3">
    <name type="scientific">Kurthia sibirica</name>
    <dbReference type="NCBI Taxonomy" id="202750"/>
    <lineage>
        <taxon>Bacteria</taxon>
        <taxon>Bacillati</taxon>
        <taxon>Bacillota</taxon>
        <taxon>Bacilli</taxon>
        <taxon>Bacillales</taxon>
        <taxon>Caryophanaceae</taxon>
        <taxon>Kurthia</taxon>
    </lineage>
</organism>
<evidence type="ECO:0000313" key="3">
    <source>
        <dbReference type="Proteomes" id="UP000245938"/>
    </source>
</evidence>
<dbReference type="OrthoDB" id="2868399at2"/>
<evidence type="ECO:0000256" key="1">
    <source>
        <dbReference type="SAM" id="Phobius"/>
    </source>
</evidence>
<name>A0A2U3AE79_9BACL</name>
<keyword evidence="1" id="KW-1133">Transmembrane helix</keyword>
<keyword evidence="1" id="KW-0812">Transmembrane</keyword>
<dbReference type="EMBL" id="QFVR01000047">
    <property type="protein sequence ID" value="PWI22827.1"/>
    <property type="molecule type" value="Genomic_DNA"/>
</dbReference>
<comment type="caution">
    <text evidence="2">The sequence shown here is derived from an EMBL/GenBank/DDBJ whole genome shotgun (WGS) entry which is preliminary data.</text>
</comment>
<protein>
    <submittedName>
        <fullName evidence="2">Uncharacterized protein</fullName>
    </submittedName>
</protein>
<sequence>MKKSYSRLSLLFTFLGVIIIFIGIKQSLIAMFLGIILLIAAFVIGTIAVVKRERSSLIVWSLFIIFLFILPLTKPSNDSFTDWLADQHQFDCQKKECVSNTESLKMRDGKTEKVVNKEVERVVNRKSEDYFFFNKKSIELEDEKGRLFLIEGIGILGGYTTFTYKPVFK</sequence>
<feature type="transmembrane region" description="Helical" evidence="1">
    <location>
        <begin position="7"/>
        <end position="24"/>
    </location>
</feature>
<keyword evidence="1" id="KW-0472">Membrane</keyword>
<dbReference type="AlphaFoldDB" id="A0A2U3AE79"/>
<proteinExistence type="predicted"/>
<reference evidence="2 3" key="1">
    <citation type="submission" date="2018-05" db="EMBL/GenBank/DDBJ databases">
        <title>Kurthia sibirica genome sequence.</title>
        <authorList>
            <person name="Maclea K.S."/>
            <person name="Goen A.E."/>
        </authorList>
    </citation>
    <scope>NUCLEOTIDE SEQUENCE [LARGE SCALE GENOMIC DNA]</scope>
    <source>
        <strain evidence="2 3">ATCC 49154</strain>
    </source>
</reference>
<feature type="transmembrane region" description="Helical" evidence="1">
    <location>
        <begin position="57"/>
        <end position="73"/>
    </location>
</feature>
<dbReference type="RefSeq" id="WP_109307496.1">
    <property type="nucleotide sequence ID" value="NZ_BJUF01000101.1"/>
</dbReference>
<accession>A0A2U3AE79</accession>
<feature type="transmembrane region" description="Helical" evidence="1">
    <location>
        <begin position="30"/>
        <end position="50"/>
    </location>
</feature>
<gene>
    <name evidence="2" type="ORF">DEX24_16650</name>
</gene>
<evidence type="ECO:0000313" key="2">
    <source>
        <dbReference type="EMBL" id="PWI22827.1"/>
    </source>
</evidence>
<dbReference type="Proteomes" id="UP000245938">
    <property type="component" value="Unassembled WGS sequence"/>
</dbReference>
<keyword evidence="3" id="KW-1185">Reference proteome</keyword>